<keyword evidence="4 7" id="KW-0812">Transmembrane</keyword>
<feature type="transmembrane region" description="Helical" evidence="7">
    <location>
        <begin position="84"/>
        <end position="105"/>
    </location>
</feature>
<feature type="domain" description="Cation efflux protein transmembrane" evidence="8">
    <location>
        <begin position="18"/>
        <end position="218"/>
    </location>
</feature>
<evidence type="ECO:0000256" key="2">
    <source>
        <dbReference type="ARBA" id="ARBA00008114"/>
    </source>
</evidence>
<dbReference type="GO" id="GO:0006882">
    <property type="term" value="P:intracellular zinc ion homeostasis"/>
    <property type="evidence" value="ECO:0007669"/>
    <property type="project" value="TreeGrafter"/>
</dbReference>
<dbReference type="Pfam" id="PF01545">
    <property type="entry name" value="Cation_efflux"/>
    <property type="match status" value="1"/>
</dbReference>
<evidence type="ECO:0000259" key="9">
    <source>
        <dbReference type="Pfam" id="PF16916"/>
    </source>
</evidence>
<evidence type="ECO:0000313" key="10">
    <source>
        <dbReference type="EMBL" id="KPL82295.1"/>
    </source>
</evidence>
<dbReference type="GO" id="GO:0015086">
    <property type="term" value="F:cadmium ion transmembrane transporter activity"/>
    <property type="evidence" value="ECO:0007669"/>
    <property type="project" value="TreeGrafter"/>
</dbReference>
<organism evidence="10 11">
    <name type="scientific">Thermanaerothrix daxensis</name>
    <dbReference type="NCBI Taxonomy" id="869279"/>
    <lineage>
        <taxon>Bacteria</taxon>
        <taxon>Bacillati</taxon>
        <taxon>Chloroflexota</taxon>
        <taxon>Anaerolineae</taxon>
        <taxon>Anaerolineales</taxon>
        <taxon>Anaerolineaceae</taxon>
        <taxon>Thermanaerothrix</taxon>
    </lineage>
</organism>
<proteinExistence type="inferred from homology"/>
<dbReference type="InterPro" id="IPR036837">
    <property type="entry name" value="Cation_efflux_CTD_sf"/>
</dbReference>
<dbReference type="PANTHER" id="PTHR43840">
    <property type="entry name" value="MITOCHONDRIAL METAL TRANSPORTER 1-RELATED"/>
    <property type="match status" value="1"/>
</dbReference>
<evidence type="ECO:0000256" key="7">
    <source>
        <dbReference type="SAM" id="Phobius"/>
    </source>
</evidence>
<feature type="domain" description="Cation efflux protein cytoplasmic" evidence="9">
    <location>
        <begin position="222"/>
        <end position="297"/>
    </location>
</feature>
<keyword evidence="5 7" id="KW-1133">Transmembrane helix</keyword>
<keyword evidence="6 7" id="KW-0472">Membrane</keyword>
<dbReference type="PANTHER" id="PTHR43840:SF15">
    <property type="entry name" value="MITOCHONDRIAL METAL TRANSPORTER 1-RELATED"/>
    <property type="match status" value="1"/>
</dbReference>
<dbReference type="Gene3D" id="3.30.70.1350">
    <property type="entry name" value="Cation efflux protein, cytoplasmic domain"/>
    <property type="match status" value="1"/>
</dbReference>
<dbReference type="InterPro" id="IPR002524">
    <property type="entry name" value="Cation_efflux"/>
</dbReference>
<dbReference type="InterPro" id="IPR027470">
    <property type="entry name" value="Cation_efflux_CTD"/>
</dbReference>
<evidence type="ECO:0000313" key="11">
    <source>
        <dbReference type="Proteomes" id="UP000050544"/>
    </source>
</evidence>
<dbReference type="Gene3D" id="1.20.1510.10">
    <property type="entry name" value="Cation efflux protein transmembrane domain"/>
    <property type="match status" value="1"/>
</dbReference>
<dbReference type="InterPro" id="IPR050291">
    <property type="entry name" value="CDF_Transporter"/>
</dbReference>
<evidence type="ECO:0000259" key="8">
    <source>
        <dbReference type="Pfam" id="PF01545"/>
    </source>
</evidence>
<dbReference type="RefSeq" id="WP_054521751.1">
    <property type="nucleotide sequence ID" value="NZ_LGKO01000005.1"/>
</dbReference>
<feature type="transmembrane region" description="Helical" evidence="7">
    <location>
        <begin position="117"/>
        <end position="134"/>
    </location>
</feature>
<comment type="caution">
    <text evidence="10">The sequence shown here is derived from an EMBL/GenBank/DDBJ whole genome shotgun (WGS) entry which is preliminary data.</text>
</comment>
<gene>
    <name evidence="10" type="ORF">SE15_08820</name>
</gene>
<dbReference type="GO" id="GO:0005886">
    <property type="term" value="C:plasma membrane"/>
    <property type="evidence" value="ECO:0007669"/>
    <property type="project" value="TreeGrafter"/>
</dbReference>
<dbReference type="SUPFAM" id="SSF161111">
    <property type="entry name" value="Cation efflux protein transmembrane domain-like"/>
    <property type="match status" value="1"/>
</dbReference>
<dbReference type="SUPFAM" id="SSF160240">
    <property type="entry name" value="Cation efflux protein cytoplasmic domain-like"/>
    <property type="match status" value="1"/>
</dbReference>
<feature type="transmembrane region" description="Helical" evidence="7">
    <location>
        <begin position="186"/>
        <end position="207"/>
    </location>
</feature>
<feature type="transmembrane region" description="Helical" evidence="7">
    <location>
        <begin position="14"/>
        <end position="33"/>
    </location>
</feature>
<reference evidence="10 11" key="1">
    <citation type="submission" date="2015-07" db="EMBL/GenBank/DDBJ databases">
        <title>Whole genome sequence of Thermanaerothrix daxensis DSM 23592.</title>
        <authorList>
            <person name="Hemp J."/>
            <person name="Ward L.M."/>
            <person name="Pace L.A."/>
            <person name="Fischer W.W."/>
        </authorList>
    </citation>
    <scope>NUCLEOTIDE SEQUENCE [LARGE SCALE GENOMIC DNA]</scope>
    <source>
        <strain evidence="10 11">GNS-1</strain>
    </source>
</reference>
<keyword evidence="3" id="KW-0813">Transport</keyword>
<dbReference type="EMBL" id="LGKO01000005">
    <property type="protein sequence ID" value="KPL82295.1"/>
    <property type="molecule type" value="Genomic_DNA"/>
</dbReference>
<dbReference type="Pfam" id="PF16916">
    <property type="entry name" value="ZT_dimer"/>
    <property type="match status" value="1"/>
</dbReference>
<evidence type="ECO:0000256" key="4">
    <source>
        <dbReference type="ARBA" id="ARBA00022692"/>
    </source>
</evidence>
<accession>A0A0P6Y069</accession>
<dbReference type="GO" id="GO:0015093">
    <property type="term" value="F:ferrous iron transmembrane transporter activity"/>
    <property type="evidence" value="ECO:0007669"/>
    <property type="project" value="TreeGrafter"/>
</dbReference>
<comment type="similarity">
    <text evidence="2">Belongs to the cation diffusion facilitator (CDF) transporter (TC 2.A.4) family.</text>
</comment>
<evidence type="ECO:0000256" key="6">
    <source>
        <dbReference type="ARBA" id="ARBA00023136"/>
    </source>
</evidence>
<dbReference type="PATRIC" id="fig|869279.4.peg.1367"/>
<dbReference type="OrthoDB" id="9806522at2"/>
<dbReference type="STRING" id="869279.SE15_08820"/>
<protein>
    <submittedName>
        <fullName evidence="10">Cation transporter</fullName>
    </submittedName>
</protein>
<dbReference type="InterPro" id="IPR027469">
    <property type="entry name" value="Cation_efflux_TMD_sf"/>
</dbReference>
<dbReference type="GO" id="GO:0015341">
    <property type="term" value="F:zinc efflux antiporter activity"/>
    <property type="evidence" value="ECO:0007669"/>
    <property type="project" value="TreeGrafter"/>
</dbReference>
<evidence type="ECO:0000256" key="3">
    <source>
        <dbReference type="ARBA" id="ARBA00022448"/>
    </source>
</evidence>
<feature type="transmembrane region" description="Helical" evidence="7">
    <location>
        <begin position="39"/>
        <end position="63"/>
    </location>
</feature>
<feature type="transmembrane region" description="Helical" evidence="7">
    <location>
        <begin position="155"/>
        <end position="174"/>
    </location>
</feature>
<dbReference type="NCBIfam" id="TIGR01297">
    <property type="entry name" value="CDF"/>
    <property type="match status" value="1"/>
</dbReference>
<keyword evidence="11" id="KW-1185">Reference proteome</keyword>
<name>A0A0P6Y069_9CHLR</name>
<comment type="subcellular location">
    <subcellularLocation>
        <location evidence="1">Membrane</location>
        <topology evidence="1">Multi-pass membrane protein</topology>
    </subcellularLocation>
</comment>
<dbReference type="InterPro" id="IPR058533">
    <property type="entry name" value="Cation_efflux_TM"/>
</dbReference>
<dbReference type="AlphaFoldDB" id="A0A0P6Y069"/>
<evidence type="ECO:0000256" key="1">
    <source>
        <dbReference type="ARBA" id="ARBA00004141"/>
    </source>
</evidence>
<evidence type="ECO:0000256" key="5">
    <source>
        <dbReference type="ARBA" id="ARBA00022989"/>
    </source>
</evidence>
<sequence length="307" mass="33321">MTSYLQTADGEKHAAALSSVVAAVGLTTFKLVVGVSTGSLGILAEAAHSGLDLLAALMTFFAVRLSSKPADDQHLYGHGKIENISALFETLLLLITCVWIIYEAVQRLFFRHVEIEVTFWAFLVMFVSIAVDLTRSRVLYRAARKHNSQALEADALHFSTDIWSSSVVILGLIGVKLSAIHPQLGFLRQADAMAALVVALIVIYISLQLGERAIQALLDAAPRDKANAIKQAVERLPGVVDCHHVRLRYAGPQPFADVHILVAPEMDFTAVHTLTEDVERTIQTLLPDADVTVHPEPAPATVPSAYS</sequence>
<dbReference type="Proteomes" id="UP000050544">
    <property type="component" value="Unassembled WGS sequence"/>
</dbReference>